<reference evidence="3" key="1">
    <citation type="journal article" date="2019" name="Int. J. Syst. Evol. Microbiol.">
        <title>The Global Catalogue of Microorganisms (GCM) 10K type strain sequencing project: providing services to taxonomists for standard genome sequencing and annotation.</title>
        <authorList>
            <consortium name="The Broad Institute Genomics Platform"/>
            <consortium name="The Broad Institute Genome Sequencing Center for Infectious Disease"/>
            <person name="Wu L."/>
            <person name="Ma J."/>
        </authorList>
    </citation>
    <scope>NUCLEOTIDE SEQUENCE [LARGE SCALE GENOMIC DNA]</scope>
    <source>
        <strain evidence="3">JCM 14234</strain>
    </source>
</reference>
<organism evidence="2 3">
    <name type="scientific">Gordonia defluvii</name>
    <dbReference type="NCBI Taxonomy" id="283718"/>
    <lineage>
        <taxon>Bacteria</taxon>
        <taxon>Bacillati</taxon>
        <taxon>Actinomycetota</taxon>
        <taxon>Actinomycetes</taxon>
        <taxon>Mycobacteriales</taxon>
        <taxon>Gordoniaceae</taxon>
        <taxon>Gordonia</taxon>
    </lineage>
</organism>
<sequence length="495" mass="54535">MCAAGAAAPYFDEVVVLERDVIGAAAEHRRGVPQSKHPHFLLNSGRRALTQIYPGFEDALIDAGALHLMPSQAAAHCEGAGWIPRGETTMTMVFSSRLLIERTLRDKMAQVANIVVQEGMVVAGLSTTGDPGRDGRVTGVWVTGGAEGDRRLIEADLVIDALGRGSPVSKWLAKAGWPEVPVQSLDAGVTYTSRWYQKPAELPEAWWWEQMSVMPTADTAPHPPEHDFLCQIFPIERDRVLVTMGSWGHPMPREEDEFVEATRKVRAPAFGAAVAMCEPISKVFVTKSTGNRRRRYDRLDHPPAGLVVVGDAICGFNPFYAQGMSSAGKSAVLLADRLAQATEIDAAFTAGYFAAQRKLLDDIWTLALARDQGYENAEGTELPPRWRQRLAYRASWPIFNHISATTREDRKVEEHFTAVFNLDESVTDMIKNPRVLAGFAWYGVKRVLGRTRKPIGFDWQQDPPAEIWRDGKPTPGGRAQRLGKPSEIAAAGTAR</sequence>
<keyword evidence="3" id="KW-1185">Reference proteome</keyword>
<gene>
    <name evidence="2" type="ORF">GCM10010528_10000</name>
</gene>
<evidence type="ECO:0000256" key="1">
    <source>
        <dbReference type="SAM" id="MobiDB-lite"/>
    </source>
</evidence>
<dbReference type="InterPro" id="IPR036188">
    <property type="entry name" value="FAD/NAD-bd_sf"/>
</dbReference>
<dbReference type="PANTHER" id="PTHR43422:SF3">
    <property type="entry name" value="THIAMINE THIAZOLE SYNTHASE"/>
    <property type="match status" value="1"/>
</dbReference>
<dbReference type="Proteomes" id="UP001501035">
    <property type="component" value="Unassembled WGS sequence"/>
</dbReference>
<feature type="region of interest" description="Disordered" evidence="1">
    <location>
        <begin position="459"/>
        <end position="495"/>
    </location>
</feature>
<dbReference type="RefSeq" id="WP_290713522.1">
    <property type="nucleotide sequence ID" value="NZ_BAAAVS010000017.1"/>
</dbReference>
<proteinExistence type="predicted"/>
<accession>A0ABP6L443</accession>
<evidence type="ECO:0008006" key="4">
    <source>
        <dbReference type="Google" id="ProtNLM"/>
    </source>
</evidence>
<name>A0ABP6L443_9ACTN</name>
<evidence type="ECO:0000313" key="2">
    <source>
        <dbReference type="EMBL" id="GAA3030605.1"/>
    </source>
</evidence>
<protein>
    <recommendedName>
        <fullName evidence="4">FAD-binding domain-containing protein</fullName>
    </recommendedName>
</protein>
<dbReference type="PANTHER" id="PTHR43422">
    <property type="entry name" value="THIAMINE THIAZOLE SYNTHASE"/>
    <property type="match status" value="1"/>
</dbReference>
<comment type="caution">
    <text evidence="2">The sequence shown here is derived from an EMBL/GenBank/DDBJ whole genome shotgun (WGS) entry which is preliminary data.</text>
</comment>
<dbReference type="SUPFAM" id="SSF51905">
    <property type="entry name" value="FAD/NAD(P)-binding domain"/>
    <property type="match status" value="1"/>
</dbReference>
<dbReference type="Gene3D" id="3.50.50.60">
    <property type="entry name" value="FAD/NAD(P)-binding domain"/>
    <property type="match status" value="1"/>
</dbReference>
<dbReference type="EMBL" id="BAAAVS010000017">
    <property type="protein sequence ID" value="GAA3030605.1"/>
    <property type="molecule type" value="Genomic_DNA"/>
</dbReference>
<evidence type="ECO:0000313" key="3">
    <source>
        <dbReference type="Proteomes" id="UP001501035"/>
    </source>
</evidence>